<protein>
    <recommendedName>
        <fullName evidence="2">Acyl-CoA dehydrogenase C-terminal domain-containing protein</fullName>
    </recommendedName>
</protein>
<dbReference type="AlphaFoldDB" id="A0A6G6WCG4"/>
<dbReference type="PANTHER" id="PTHR43884">
    <property type="entry name" value="ACYL-COA DEHYDROGENASE"/>
    <property type="match status" value="1"/>
</dbReference>
<dbReference type="InterPro" id="IPR046373">
    <property type="entry name" value="Acyl-CoA_Oxase/DH_mid-dom_sf"/>
</dbReference>
<keyword evidence="1" id="KW-0560">Oxidoreductase</keyword>
<sequence>MGGVAVAVVPTHREGVTCLDDWDGFGQRFTASGTTVFRAVRLSPDEVVTAAEVEARPARRSSPFAQVYLTAVVAGIAAACARDAVALVRGRRRNFFHGTAPEPRHDAVLQTTVGRLSADAYAARATVLEAARSLAAAQADGSVAAMERAALDAARAKVVVDELTTRAATGLLEAGSASAVRAGAALDRHWRNARTVIAHNPASYKLRVLGDHALNGTPPPVGSFF</sequence>
<dbReference type="PANTHER" id="PTHR43884:SF12">
    <property type="entry name" value="ISOVALERYL-COA DEHYDROGENASE, MITOCHONDRIAL-RELATED"/>
    <property type="match status" value="1"/>
</dbReference>
<keyword evidence="4" id="KW-1185">Reference proteome</keyword>
<dbReference type="InterPro" id="IPR036250">
    <property type="entry name" value="AcylCo_DH-like_C"/>
</dbReference>
<dbReference type="EMBL" id="CP049257">
    <property type="protein sequence ID" value="QIG42896.1"/>
    <property type="molecule type" value="Genomic_DNA"/>
</dbReference>
<reference evidence="3 4" key="1">
    <citation type="submission" date="2020-02" db="EMBL/GenBank/DDBJ databases">
        <title>Full genome sequence of Nocardioides sp. R-3366.</title>
        <authorList>
            <person name="Im W.-T."/>
        </authorList>
    </citation>
    <scope>NUCLEOTIDE SEQUENCE [LARGE SCALE GENOMIC DNA]</scope>
    <source>
        <strain evidence="3 4">R-3366</strain>
    </source>
</reference>
<dbReference type="RefSeq" id="WP_165231336.1">
    <property type="nucleotide sequence ID" value="NZ_CP049257.1"/>
</dbReference>
<proteinExistence type="predicted"/>
<name>A0A6G6WCG4_9ACTN</name>
<dbReference type="Pfam" id="PF08028">
    <property type="entry name" value="Acyl-CoA_dh_2"/>
    <property type="match status" value="1"/>
</dbReference>
<gene>
    <name evidence="3" type="ORF">G5V58_09065</name>
</gene>
<evidence type="ECO:0000313" key="4">
    <source>
        <dbReference type="Proteomes" id="UP000502996"/>
    </source>
</evidence>
<dbReference type="GO" id="GO:0006552">
    <property type="term" value="P:L-leucine catabolic process"/>
    <property type="evidence" value="ECO:0007669"/>
    <property type="project" value="TreeGrafter"/>
</dbReference>
<dbReference type="Proteomes" id="UP000502996">
    <property type="component" value="Chromosome"/>
</dbReference>
<dbReference type="InterPro" id="IPR009100">
    <property type="entry name" value="AcylCoA_DH/oxidase_NM_dom_sf"/>
</dbReference>
<dbReference type="KEGG" id="nano:G5V58_09065"/>
<dbReference type="SUPFAM" id="SSF47203">
    <property type="entry name" value="Acyl-CoA dehydrogenase C-terminal domain-like"/>
    <property type="match status" value="1"/>
</dbReference>
<dbReference type="Gene3D" id="1.20.140.10">
    <property type="entry name" value="Butyryl-CoA Dehydrogenase, subunit A, domain 3"/>
    <property type="match status" value="1"/>
</dbReference>
<dbReference type="Gene3D" id="2.40.110.10">
    <property type="entry name" value="Butyryl-CoA Dehydrogenase, subunit A, domain 2"/>
    <property type="match status" value="1"/>
</dbReference>
<evidence type="ECO:0000313" key="3">
    <source>
        <dbReference type="EMBL" id="QIG42896.1"/>
    </source>
</evidence>
<feature type="domain" description="Acyl-CoA dehydrogenase C-terminal" evidence="2">
    <location>
        <begin position="69"/>
        <end position="200"/>
    </location>
</feature>
<accession>A0A6G6WCG4</accession>
<dbReference type="InterPro" id="IPR013107">
    <property type="entry name" value="Acyl-CoA_DH_C"/>
</dbReference>
<evidence type="ECO:0000256" key="1">
    <source>
        <dbReference type="ARBA" id="ARBA00023002"/>
    </source>
</evidence>
<organism evidence="3 4">
    <name type="scientific">Nocardioides anomalus</name>
    <dbReference type="NCBI Taxonomy" id="2712223"/>
    <lineage>
        <taxon>Bacteria</taxon>
        <taxon>Bacillati</taxon>
        <taxon>Actinomycetota</taxon>
        <taxon>Actinomycetes</taxon>
        <taxon>Propionibacteriales</taxon>
        <taxon>Nocardioidaceae</taxon>
        <taxon>Nocardioides</taxon>
    </lineage>
</organism>
<evidence type="ECO:0000259" key="2">
    <source>
        <dbReference type="Pfam" id="PF08028"/>
    </source>
</evidence>
<dbReference type="SUPFAM" id="SSF56645">
    <property type="entry name" value="Acyl-CoA dehydrogenase NM domain-like"/>
    <property type="match status" value="1"/>
</dbReference>
<dbReference type="GO" id="GO:0008470">
    <property type="term" value="F:3-methylbutanoyl-CoA dehydrogenase activity"/>
    <property type="evidence" value="ECO:0007669"/>
    <property type="project" value="TreeGrafter"/>
</dbReference>